<dbReference type="PROSITE" id="PS50987">
    <property type="entry name" value="HTH_ARSR_2"/>
    <property type="match status" value="1"/>
</dbReference>
<keyword evidence="2" id="KW-0067">ATP-binding</keyword>
<dbReference type="SUPFAM" id="SSF140931">
    <property type="entry name" value="Fic-like"/>
    <property type="match status" value="1"/>
</dbReference>
<evidence type="ECO:0000256" key="1">
    <source>
        <dbReference type="PIRSR" id="PIRSR640198-1"/>
    </source>
</evidence>
<dbReference type="InterPro" id="IPR036597">
    <property type="entry name" value="Fido-like_dom_sf"/>
</dbReference>
<gene>
    <name evidence="6" type="ORF">COV84_01055</name>
</gene>
<protein>
    <recommendedName>
        <fullName evidence="8">Fido domain-containing protein</fullName>
    </recommendedName>
</protein>
<dbReference type="AlphaFoldDB" id="A0A2H0KTI2"/>
<keyword evidence="2" id="KW-0547">Nucleotide-binding</keyword>
<accession>A0A2H0KTI2</accession>
<organism evidence="6 7">
    <name type="scientific">Candidatus Portnoybacteria bacterium CG11_big_fil_rev_8_21_14_0_20_40_15</name>
    <dbReference type="NCBI Taxonomy" id="1974817"/>
    <lineage>
        <taxon>Bacteria</taxon>
        <taxon>Candidatus Portnoyibacteriota</taxon>
    </lineage>
</organism>
<comment type="caution">
    <text evidence="6">The sequence shown here is derived from an EMBL/GenBank/DDBJ whole genome shotgun (WGS) entry which is preliminary data.</text>
</comment>
<name>A0A2H0KTI2_9BACT</name>
<dbReference type="PANTHER" id="PTHR13504">
    <property type="entry name" value="FIDO DOMAIN-CONTAINING PROTEIN DDB_G0283145"/>
    <property type="match status" value="1"/>
</dbReference>
<evidence type="ECO:0000259" key="4">
    <source>
        <dbReference type="PROSITE" id="PS50987"/>
    </source>
</evidence>
<dbReference type="InterPro" id="IPR001845">
    <property type="entry name" value="HTH_ArsR_DNA-bd_dom"/>
</dbReference>
<dbReference type="InterPro" id="IPR040198">
    <property type="entry name" value="Fido_containing"/>
</dbReference>
<evidence type="ECO:0000313" key="7">
    <source>
        <dbReference type="Proteomes" id="UP000229317"/>
    </source>
</evidence>
<feature type="binding site" evidence="2">
    <location>
        <begin position="234"/>
        <end position="235"/>
    </location>
    <ligand>
        <name>ATP</name>
        <dbReference type="ChEBI" id="CHEBI:30616"/>
    </ligand>
</feature>
<evidence type="ECO:0000313" key="6">
    <source>
        <dbReference type="EMBL" id="PIQ75463.1"/>
    </source>
</evidence>
<dbReference type="PANTHER" id="PTHR13504:SF38">
    <property type="entry name" value="FIDO DOMAIN-CONTAINING PROTEIN"/>
    <property type="match status" value="1"/>
</dbReference>
<proteinExistence type="predicted"/>
<evidence type="ECO:0000256" key="2">
    <source>
        <dbReference type="PIRSR" id="PIRSR640198-2"/>
    </source>
</evidence>
<feature type="site" description="Important for autoinhibition of adenylyltransferase activity" evidence="3">
    <location>
        <position position="55"/>
    </location>
</feature>
<evidence type="ECO:0000256" key="3">
    <source>
        <dbReference type="PIRSR" id="PIRSR640198-3"/>
    </source>
</evidence>
<feature type="domain" description="HTH arsR-type" evidence="4">
    <location>
        <begin position="275"/>
        <end position="351"/>
    </location>
</feature>
<sequence>MFNPQYKITNKIVSLLTAITEAKAVIERAKLLPKHELRLRRQALIRMTHSSTAIEGNMLNTRQVEALLADKKIDAPARDIFEVKNYLNALKYIQQVVGKKQVIDEKTILTIHKLVTADTLPKEQSGFYRKSAVYVVKRRSGFPDEVVYTGPLAEKVPGLMEDLIEWIGESGERDIHPIIVAGIVHQELAAIHPFSDGNGRTARALATFILYDRGYDFRKLFALEDYYNKDRAKYYEAINIGKTYEERKTDFTPWLQYFVEGFKQEIDSVKEKILSLSLKKIDAKIQSRIYLDKDQMQILEFLDQVGKITVQDVVDILHCPKRTAQFHLQKLKKLGTIKLIGKGPSSAYVLA</sequence>
<dbReference type="Pfam" id="PF02661">
    <property type="entry name" value="Fic"/>
    <property type="match status" value="1"/>
</dbReference>
<dbReference type="EMBL" id="PCVO01000017">
    <property type="protein sequence ID" value="PIQ75463.1"/>
    <property type="molecule type" value="Genomic_DNA"/>
</dbReference>
<feature type="binding site" evidence="2">
    <location>
        <begin position="196"/>
        <end position="203"/>
    </location>
    <ligand>
        <name>ATP</name>
        <dbReference type="ChEBI" id="CHEBI:30616"/>
    </ligand>
</feature>
<dbReference type="InterPro" id="IPR036390">
    <property type="entry name" value="WH_DNA-bd_sf"/>
</dbReference>
<dbReference type="SUPFAM" id="SSF46785">
    <property type="entry name" value="Winged helix' DNA-binding domain"/>
    <property type="match status" value="1"/>
</dbReference>
<reference evidence="6 7" key="1">
    <citation type="submission" date="2017-09" db="EMBL/GenBank/DDBJ databases">
        <title>Depth-based differentiation of microbial function through sediment-hosted aquifers and enrichment of novel symbionts in the deep terrestrial subsurface.</title>
        <authorList>
            <person name="Probst A.J."/>
            <person name="Ladd B."/>
            <person name="Jarett J.K."/>
            <person name="Geller-Mcgrath D.E."/>
            <person name="Sieber C.M."/>
            <person name="Emerson J.B."/>
            <person name="Anantharaman K."/>
            <person name="Thomas B.C."/>
            <person name="Malmstrom R."/>
            <person name="Stieglmeier M."/>
            <person name="Klingl A."/>
            <person name="Woyke T."/>
            <person name="Ryan C.M."/>
            <person name="Banfield J.F."/>
        </authorList>
    </citation>
    <scope>NUCLEOTIDE SEQUENCE [LARGE SCALE GENOMIC DNA]</scope>
    <source>
        <strain evidence="6">CG11_big_fil_rev_8_21_14_0_20_40_15</strain>
    </source>
</reference>
<dbReference type="Proteomes" id="UP000229317">
    <property type="component" value="Unassembled WGS sequence"/>
</dbReference>
<dbReference type="PROSITE" id="PS51459">
    <property type="entry name" value="FIDO"/>
    <property type="match status" value="1"/>
</dbReference>
<dbReference type="GO" id="GO:0005524">
    <property type="term" value="F:ATP binding"/>
    <property type="evidence" value="ECO:0007669"/>
    <property type="project" value="UniProtKB-KW"/>
</dbReference>
<feature type="active site" evidence="1">
    <location>
        <position position="192"/>
    </location>
</feature>
<dbReference type="GO" id="GO:0003700">
    <property type="term" value="F:DNA-binding transcription factor activity"/>
    <property type="evidence" value="ECO:0007669"/>
    <property type="project" value="InterPro"/>
</dbReference>
<evidence type="ECO:0008006" key="8">
    <source>
        <dbReference type="Google" id="ProtNLM"/>
    </source>
</evidence>
<dbReference type="Gene3D" id="1.10.10.10">
    <property type="entry name" value="Winged helix-like DNA-binding domain superfamily/Winged helix DNA-binding domain"/>
    <property type="match status" value="1"/>
</dbReference>
<feature type="domain" description="Fido" evidence="5">
    <location>
        <begin position="103"/>
        <end position="260"/>
    </location>
</feature>
<dbReference type="InterPro" id="IPR003812">
    <property type="entry name" value="Fido"/>
</dbReference>
<evidence type="ECO:0000259" key="5">
    <source>
        <dbReference type="PROSITE" id="PS51459"/>
    </source>
</evidence>
<dbReference type="InterPro" id="IPR036388">
    <property type="entry name" value="WH-like_DNA-bd_sf"/>
</dbReference>
<dbReference type="Gene3D" id="1.10.3290.10">
    <property type="entry name" value="Fido-like domain"/>
    <property type="match status" value="1"/>
</dbReference>